<protein>
    <recommendedName>
        <fullName evidence="2">Histidine-containing phosphotransfer protein</fullName>
    </recommendedName>
</protein>
<comment type="function">
    <text evidence="2">Functions as a two-component phosphorelay mediators between cytokinin sensor histidine kinases and response regulators (B-type ARRs). Plays an important role in propagating cytokinin signal transduction.</text>
</comment>
<dbReference type="GO" id="GO:0043424">
    <property type="term" value="F:protein histidine kinase binding"/>
    <property type="evidence" value="ECO:0007669"/>
    <property type="project" value="UniProtKB-UniRule"/>
</dbReference>
<feature type="non-terminal residue" evidence="4">
    <location>
        <position position="110"/>
    </location>
</feature>
<dbReference type="Gene3D" id="1.20.120.160">
    <property type="entry name" value="HPT domain"/>
    <property type="match status" value="1"/>
</dbReference>
<dbReference type="InterPro" id="IPR045871">
    <property type="entry name" value="AHP1-5/YPD1"/>
</dbReference>
<proteinExistence type="predicted"/>
<dbReference type="SUPFAM" id="SSF47226">
    <property type="entry name" value="Histidine-containing phosphotransfer domain, HPT domain"/>
    <property type="match status" value="1"/>
</dbReference>
<reference evidence="4" key="1">
    <citation type="journal article" date="2023" name="Science">
        <title>Elucidation of the pathway for biosynthesis of saponin adjuvants from the soapbark tree.</title>
        <authorList>
            <person name="Reed J."/>
            <person name="Orme A."/>
            <person name="El-Demerdash A."/>
            <person name="Owen C."/>
            <person name="Martin L.B.B."/>
            <person name="Misra R.C."/>
            <person name="Kikuchi S."/>
            <person name="Rejzek M."/>
            <person name="Martin A.C."/>
            <person name="Harkess A."/>
            <person name="Leebens-Mack J."/>
            <person name="Louveau T."/>
            <person name="Stephenson M.J."/>
            <person name="Osbourn A."/>
        </authorList>
    </citation>
    <scope>NUCLEOTIDE SEQUENCE</scope>
    <source>
        <strain evidence="4">S10</strain>
    </source>
</reference>
<keyword evidence="1 2" id="KW-0902">Two-component regulatory system</keyword>
<gene>
    <name evidence="4" type="ORF">O6P43_005918</name>
</gene>
<dbReference type="EMBL" id="JARAOO010000003">
    <property type="protein sequence ID" value="KAJ7976096.1"/>
    <property type="molecule type" value="Genomic_DNA"/>
</dbReference>
<organism evidence="4 5">
    <name type="scientific">Quillaja saponaria</name>
    <name type="common">Soap bark tree</name>
    <dbReference type="NCBI Taxonomy" id="32244"/>
    <lineage>
        <taxon>Eukaryota</taxon>
        <taxon>Viridiplantae</taxon>
        <taxon>Streptophyta</taxon>
        <taxon>Embryophyta</taxon>
        <taxon>Tracheophyta</taxon>
        <taxon>Spermatophyta</taxon>
        <taxon>Magnoliopsida</taxon>
        <taxon>eudicotyledons</taxon>
        <taxon>Gunneridae</taxon>
        <taxon>Pentapetalae</taxon>
        <taxon>rosids</taxon>
        <taxon>fabids</taxon>
        <taxon>Fabales</taxon>
        <taxon>Quillajaceae</taxon>
        <taxon>Quillaja</taxon>
    </lineage>
</organism>
<feature type="region of interest" description="Disordered" evidence="3">
    <location>
        <begin position="79"/>
        <end position="110"/>
    </location>
</feature>
<dbReference type="InterPro" id="IPR036641">
    <property type="entry name" value="HPT_dom_sf"/>
</dbReference>
<comment type="domain">
    <text evidence="2">Histidine-containing phosphotransfer domain (HPt) contains an active histidine that mediates the phosphotransfer.</text>
</comment>
<sequence>EEPVVNYAKMTDPIHLLRKSSEGVGGCGVVLASFGLQYACRDKNKERCLEIFKVLKDEYHILVNNLHTLYQMEKTVLAEEEKAASEEEEEKAALEEEEESDLSDDSKGGL</sequence>
<evidence type="ECO:0000256" key="2">
    <source>
        <dbReference type="RuleBase" id="RU369004"/>
    </source>
</evidence>
<evidence type="ECO:0000256" key="1">
    <source>
        <dbReference type="ARBA" id="ARBA00023012"/>
    </source>
</evidence>
<dbReference type="Proteomes" id="UP001163823">
    <property type="component" value="Chromosome 3"/>
</dbReference>
<dbReference type="PANTHER" id="PTHR28242:SF30">
    <property type="entry name" value="HISTIDINE-CONTAINING PHOSPHOTRANSFER PROTEIN 2"/>
    <property type="match status" value="1"/>
</dbReference>
<dbReference type="AlphaFoldDB" id="A0AAD7Q7X9"/>
<evidence type="ECO:0000313" key="4">
    <source>
        <dbReference type="EMBL" id="KAJ7976096.1"/>
    </source>
</evidence>
<dbReference type="PANTHER" id="PTHR28242">
    <property type="entry name" value="PHOSPHORELAY INTERMEDIATE PROTEIN YPD1"/>
    <property type="match status" value="1"/>
</dbReference>
<keyword evidence="5" id="KW-1185">Reference proteome</keyword>
<name>A0AAD7Q7X9_QUISA</name>
<comment type="subcellular location">
    <subcellularLocation>
        <location evidence="2">Cytoplasm</location>
        <location evidence="2">Cytosol</location>
    </subcellularLocation>
    <subcellularLocation>
        <location evidence="2">Nucleus</location>
    </subcellularLocation>
</comment>
<dbReference type="KEGG" id="qsa:O6P43_005918"/>
<feature type="compositionally biased region" description="Acidic residues" evidence="3">
    <location>
        <begin position="86"/>
        <end position="103"/>
    </location>
</feature>
<dbReference type="GO" id="GO:0005634">
    <property type="term" value="C:nucleus"/>
    <property type="evidence" value="ECO:0007669"/>
    <property type="project" value="UniProtKB-SubCell"/>
</dbReference>
<evidence type="ECO:0000313" key="5">
    <source>
        <dbReference type="Proteomes" id="UP001163823"/>
    </source>
</evidence>
<dbReference type="GO" id="GO:0005829">
    <property type="term" value="C:cytosol"/>
    <property type="evidence" value="ECO:0007669"/>
    <property type="project" value="UniProtKB-SubCell"/>
</dbReference>
<comment type="caution">
    <text evidence="4">The sequence shown here is derived from an EMBL/GenBank/DDBJ whole genome shotgun (WGS) entry which is preliminary data.</text>
</comment>
<dbReference type="GO" id="GO:0000160">
    <property type="term" value="P:phosphorelay signal transduction system"/>
    <property type="evidence" value="ECO:0007669"/>
    <property type="project" value="UniProtKB-UniRule"/>
</dbReference>
<dbReference type="GO" id="GO:0009927">
    <property type="term" value="F:histidine phosphotransfer kinase activity"/>
    <property type="evidence" value="ECO:0007669"/>
    <property type="project" value="UniProtKB-UniRule"/>
</dbReference>
<dbReference type="GO" id="GO:0009736">
    <property type="term" value="P:cytokinin-activated signaling pathway"/>
    <property type="evidence" value="ECO:0007669"/>
    <property type="project" value="UniProtKB-KW"/>
</dbReference>
<accession>A0AAD7Q7X9</accession>
<keyword evidence="2" id="KW-0932">Cytokinin signaling pathway</keyword>
<evidence type="ECO:0000256" key="3">
    <source>
        <dbReference type="SAM" id="MobiDB-lite"/>
    </source>
</evidence>